<dbReference type="PANTHER" id="PTHR40018:SF1">
    <property type="entry name" value="[PSI+] INDUCTION PROTEIN 2"/>
    <property type="match status" value="1"/>
</dbReference>
<dbReference type="InterPro" id="IPR037504">
    <property type="entry name" value="PSI_induc_2"/>
</dbReference>
<dbReference type="GO" id="GO:0005935">
    <property type="term" value="C:cellular bud neck"/>
    <property type="evidence" value="ECO:0007669"/>
    <property type="project" value="TreeGrafter"/>
</dbReference>
<keyword evidence="3" id="KW-0378">Hydrolase</keyword>
<evidence type="ECO:0000256" key="1">
    <source>
        <dbReference type="SAM" id="MobiDB-lite"/>
    </source>
</evidence>
<dbReference type="GO" id="GO:0005886">
    <property type="term" value="C:plasma membrane"/>
    <property type="evidence" value="ECO:0007669"/>
    <property type="project" value="TreeGrafter"/>
</dbReference>
<dbReference type="PANTHER" id="PTHR40018">
    <property type="entry name" value="[PSI+] INDUCTION PROTEIN 2"/>
    <property type="match status" value="1"/>
</dbReference>
<feature type="region of interest" description="Disordered" evidence="1">
    <location>
        <begin position="196"/>
        <end position="482"/>
    </location>
</feature>
<keyword evidence="2" id="KW-0472">Membrane</keyword>
<dbReference type="GO" id="GO:0004386">
    <property type="term" value="F:helicase activity"/>
    <property type="evidence" value="ECO:0007669"/>
    <property type="project" value="UniProtKB-KW"/>
</dbReference>
<feature type="compositionally biased region" description="Polar residues" evidence="1">
    <location>
        <begin position="372"/>
        <end position="385"/>
    </location>
</feature>
<evidence type="ECO:0000313" key="3">
    <source>
        <dbReference type="EMBL" id="KFX46336.1"/>
    </source>
</evidence>
<sequence>MGSTISDRMIRSLLERSVAGEASSVKSTFSSWDNCMAKTYCKWPVIAGIIVGSIIVLGIVGCLVSCLCCGYQCCKGCCGCCYSCCGCGGSRHDRGPQYADPPQRQPYYQQPPPPEPMNFGYRQPIAAASSLSAGPPPAYRGPTTASFEQPSKAAHVHVNEDELPPMPTWAEAQTRRVEDHHVEHEEVEMDNLQGIRDHAKSPPHQNQRASPAPVAGGLSRGMSRGGYDQVPGTYPSPHPSPQPMYDEGYSPNGHAPNGHGGGYGGHPGDAVGGSLGGHDAYLNHSDQGHYGGSQADTHYFNQSPHSPGPQSPGYDQPAVAGYGPRASPAPYRGFENQSPPRVQVPNFSGPRGYNQTSSPRSPPPMAGGFSPYDQQQHQSPGYPQTRSPPPASNGYSPYDHQQSDYYHPTTQSPPPQQHGHQAPQGQYRAFSPRIASPPPLNQHHEANLFLENPDHQSPSGDDRPPSLLMAGRRPAPNTYRAV</sequence>
<keyword evidence="3" id="KW-0347">Helicase</keyword>
<keyword evidence="3" id="KW-0547">Nucleotide-binding</keyword>
<keyword evidence="3" id="KW-0067">ATP-binding</keyword>
<feature type="compositionally biased region" description="Polar residues" evidence="1">
    <location>
        <begin position="393"/>
        <end position="404"/>
    </location>
</feature>
<protein>
    <submittedName>
        <fullName evidence="3">Putative DNA helicase ino80</fullName>
    </submittedName>
</protein>
<keyword evidence="2" id="KW-1133">Transmembrane helix</keyword>
<gene>
    <name evidence="3" type="ORF">GQ26_0190810</name>
</gene>
<organism evidence="3">
    <name type="scientific">Talaromyces marneffei PM1</name>
    <dbReference type="NCBI Taxonomy" id="1077442"/>
    <lineage>
        <taxon>Eukaryota</taxon>
        <taxon>Fungi</taxon>
        <taxon>Dikarya</taxon>
        <taxon>Ascomycota</taxon>
        <taxon>Pezizomycotina</taxon>
        <taxon>Eurotiomycetes</taxon>
        <taxon>Eurotiomycetidae</taxon>
        <taxon>Eurotiales</taxon>
        <taxon>Trichocomaceae</taxon>
        <taxon>Talaromyces</taxon>
        <taxon>Talaromyces sect. Talaromyces</taxon>
    </lineage>
</organism>
<proteinExistence type="predicted"/>
<feature type="region of interest" description="Disordered" evidence="1">
    <location>
        <begin position="131"/>
        <end position="154"/>
    </location>
</feature>
<feature type="compositionally biased region" description="Low complexity" evidence="1">
    <location>
        <begin position="417"/>
        <end position="426"/>
    </location>
</feature>
<dbReference type="HOGENOM" id="CLU_049361_0_1_1"/>
<feature type="compositionally biased region" description="Low complexity" evidence="1">
    <location>
        <begin position="96"/>
        <end position="108"/>
    </location>
</feature>
<dbReference type="AlphaFoldDB" id="A0A093VI19"/>
<evidence type="ECO:0000256" key="2">
    <source>
        <dbReference type="SAM" id="Phobius"/>
    </source>
</evidence>
<comment type="caution">
    <text evidence="3">The sequence shown here is derived from an EMBL/GenBank/DDBJ whole genome shotgun (WGS) entry which is preliminary data.</text>
</comment>
<name>A0A093VI19_TALMA</name>
<feature type="transmembrane region" description="Helical" evidence="2">
    <location>
        <begin position="45"/>
        <end position="67"/>
    </location>
</feature>
<dbReference type="EMBL" id="JPOX01000019">
    <property type="protein sequence ID" value="KFX46336.1"/>
    <property type="molecule type" value="Genomic_DNA"/>
</dbReference>
<feature type="compositionally biased region" description="Gly residues" evidence="1">
    <location>
        <begin position="258"/>
        <end position="276"/>
    </location>
</feature>
<accession>A0A093VI19</accession>
<keyword evidence="2" id="KW-0812">Transmembrane</keyword>
<reference evidence="3" key="1">
    <citation type="journal article" date="2014" name="PLoS Genet.">
        <title>Signature Gene Expression Reveals Novel Clues to the Molecular Mechanisms of Dimorphic Transition in Penicillium marneffei.</title>
        <authorList>
            <person name="Yang E."/>
            <person name="Wang G."/>
            <person name="Cai J."/>
            <person name="Woo P.C."/>
            <person name="Lau S.K."/>
            <person name="Yuen K.-Y."/>
            <person name="Chow W.-N."/>
            <person name="Lin X."/>
        </authorList>
    </citation>
    <scope>NUCLEOTIDE SEQUENCE [LARGE SCALE GENOMIC DNA]</scope>
    <source>
        <strain evidence="3">PM1</strain>
    </source>
</reference>
<dbReference type="eggNOG" id="ENOG502SAKR">
    <property type="taxonomic scope" value="Eukaryota"/>
</dbReference>
<feature type="region of interest" description="Disordered" evidence="1">
    <location>
        <begin position="96"/>
        <end position="115"/>
    </location>
</feature>